<dbReference type="AlphaFoldDB" id="A0A1V0GTM6"/>
<gene>
    <name evidence="3" type="ORF">A6J80_13025</name>
</gene>
<dbReference type="Pfam" id="PF09976">
    <property type="entry name" value="TPR_21"/>
    <property type="match status" value="1"/>
</dbReference>
<keyword evidence="4" id="KW-1185">Reference proteome</keyword>
<evidence type="ECO:0000256" key="1">
    <source>
        <dbReference type="SAM" id="Phobius"/>
    </source>
</evidence>
<accession>A0A1V0GTM6</accession>
<evidence type="ECO:0000259" key="2">
    <source>
        <dbReference type="Pfam" id="PF09976"/>
    </source>
</evidence>
<evidence type="ECO:0000313" key="4">
    <source>
        <dbReference type="Proteomes" id="UP000191257"/>
    </source>
</evidence>
<sequence>MANQNDSFIDEVTDDLRRDRLFRAFRRFGWIAIVLILALVGGAVWREYAASQREAQARAWGDAVLAAQAEADKAAALSAVDAQGSAGRKLLSEMLAAGAEVEAGLSQKAAERLLAAAEGVKDDPVLHDLAQLKAVMAAGPAMDPARRDALLSELSKPGAPFELLALEQKAVALIGAGRTEDAVVLIRQIQQRDGLSEPLRRRLAEMMIALGAAPEQPAGPGPQTMTVAPAG</sequence>
<dbReference type="InterPro" id="IPR018704">
    <property type="entry name" value="SecYEG/CpoB_TPR"/>
</dbReference>
<dbReference type="KEGG" id="pye:A6J80_13025"/>
<evidence type="ECO:0000313" key="3">
    <source>
        <dbReference type="EMBL" id="ARC37178.1"/>
    </source>
</evidence>
<feature type="domain" description="Ancillary SecYEG translocon subunit/Cell division coordinator CpoB TPR" evidence="2">
    <location>
        <begin position="30"/>
        <end position="182"/>
    </location>
</feature>
<dbReference type="RefSeq" id="WP_080621783.1">
    <property type="nucleotide sequence ID" value="NZ_CAWMZI010000001.1"/>
</dbReference>
<dbReference type="EMBL" id="CP020442">
    <property type="protein sequence ID" value="ARC37178.1"/>
    <property type="molecule type" value="Genomic_DNA"/>
</dbReference>
<organism evidence="3 4">
    <name type="scientific">Paracoccus yeei</name>
    <dbReference type="NCBI Taxonomy" id="147645"/>
    <lineage>
        <taxon>Bacteria</taxon>
        <taxon>Pseudomonadati</taxon>
        <taxon>Pseudomonadota</taxon>
        <taxon>Alphaproteobacteria</taxon>
        <taxon>Rhodobacterales</taxon>
        <taxon>Paracoccaceae</taxon>
        <taxon>Paracoccus</taxon>
    </lineage>
</organism>
<name>A0A1V0GTM6_9RHOB</name>
<keyword evidence="1" id="KW-0472">Membrane</keyword>
<proteinExistence type="predicted"/>
<dbReference type="eggNOG" id="COG4649">
    <property type="taxonomic scope" value="Bacteria"/>
</dbReference>
<feature type="transmembrane region" description="Helical" evidence="1">
    <location>
        <begin position="27"/>
        <end position="45"/>
    </location>
</feature>
<dbReference type="Proteomes" id="UP000191257">
    <property type="component" value="Chromosome"/>
</dbReference>
<protein>
    <recommendedName>
        <fullName evidence="2">Ancillary SecYEG translocon subunit/Cell division coordinator CpoB TPR domain-containing protein</fullName>
    </recommendedName>
</protein>
<keyword evidence="1" id="KW-1133">Transmembrane helix</keyword>
<dbReference type="STRING" id="147645.A6J80_13025"/>
<keyword evidence="1" id="KW-0812">Transmembrane</keyword>
<reference evidence="3" key="1">
    <citation type="submission" date="2017-12" db="EMBL/GenBank/DDBJ databases">
        <title>FDA dAtabase for Regulatory Grade micrObial Sequences (FDA-ARGOS): Supporting development and validation of Infectious Disease Dx tests.</title>
        <authorList>
            <person name="Campos J."/>
            <person name="Goldberg B."/>
            <person name="Tallon L."/>
            <person name="Sadzewicz L."/>
            <person name="Sengamalay N."/>
            <person name="Ott S."/>
            <person name="Godinez A."/>
            <person name="Nagaraj S."/>
            <person name="Vyas G."/>
            <person name="Aluvathingal J."/>
            <person name="Nadendla S."/>
            <person name="Geyer C."/>
            <person name="Nandy P."/>
            <person name="Hobson J."/>
            <person name="Sichtig H."/>
        </authorList>
    </citation>
    <scope>NUCLEOTIDE SEQUENCE</scope>
    <source>
        <strain evidence="3">FDAARGOS_252</strain>
    </source>
</reference>